<evidence type="ECO:0000313" key="3">
    <source>
        <dbReference type="EMBL" id="CAB80086.1"/>
    </source>
</evidence>
<evidence type="ECO:0000256" key="1">
    <source>
        <dbReference type="SAM" id="MobiDB-lite"/>
    </source>
</evidence>
<feature type="compositionally biased region" description="Basic and acidic residues" evidence="1">
    <location>
        <begin position="79"/>
        <end position="88"/>
    </location>
</feature>
<dbReference type="PANTHER" id="PTHR34684">
    <property type="entry name" value="OS08G0192200 PROTEIN"/>
    <property type="match status" value="1"/>
</dbReference>
<reference evidence="2" key="2">
    <citation type="submission" date="1998-11" db="EMBL/GenBank/DDBJ databases">
        <authorList>
            <person name="EU Arabidopsis sequencing project"/>
        </authorList>
    </citation>
    <scope>NUCLEOTIDE SEQUENCE</scope>
</reference>
<feature type="region of interest" description="Disordered" evidence="1">
    <location>
        <begin position="79"/>
        <end position="137"/>
    </location>
</feature>
<protein>
    <submittedName>
        <fullName evidence="3">Uncharacterized protein AT4g33690</fullName>
    </submittedName>
    <submittedName>
        <fullName evidence="2">Uncharacterized protein T16L1.180</fullName>
    </submittedName>
</protein>
<dbReference type="PANTHER" id="PTHR34684:SF1">
    <property type="entry name" value="OS08G0192200 PROTEIN"/>
    <property type="match status" value="1"/>
</dbReference>
<evidence type="ECO:0000313" key="2">
    <source>
        <dbReference type="EMBL" id="CAA20582.1"/>
    </source>
</evidence>
<feature type="compositionally biased region" description="Basic and acidic residues" evidence="1">
    <location>
        <begin position="96"/>
        <end position="107"/>
    </location>
</feature>
<reference evidence="3" key="4">
    <citation type="submission" date="2000-03" db="EMBL/GenBank/DDBJ databases">
        <authorList>
            <person name="Obermaier B."/>
            <person name="Deutschenbaur S."/>
            <person name="Piravandi E."/>
            <person name="Mewes H.W."/>
            <person name="Lemcke K."/>
            <person name="Mayer K.F.X."/>
        </authorList>
    </citation>
    <scope>NUCLEOTIDE SEQUENCE</scope>
</reference>
<dbReference type="AlphaFoldDB" id="O81886"/>
<feature type="compositionally biased region" description="Low complexity" evidence="1">
    <location>
        <begin position="113"/>
        <end position="123"/>
    </location>
</feature>
<reference evidence="2" key="1">
    <citation type="submission" date="1998-09" db="EMBL/GenBank/DDBJ databases">
        <authorList>
            <person name="Bevan M."/>
            <person name="Obermaier B."/>
            <person name="Deutschenbaur S."/>
            <person name="Piravandi E."/>
            <person name="Hoheisel J."/>
            <person name="Jesse T."/>
            <person name="Heijnen L."/>
            <person name="Vos P."/>
            <person name="Mewes H.W."/>
            <person name="Mayer K.F.X."/>
            <person name="Schueller C."/>
        </authorList>
    </citation>
    <scope>NUCLEOTIDE SEQUENCE</scope>
</reference>
<dbReference type="PIR" id="T04986">
    <property type="entry name" value="T04986"/>
</dbReference>
<reference key="3">
    <citation type="journal article" date="1999" name="Nature">
        <title>Sequence and analysis of chromosome 4 of the plant Arabidopsis thaliana.</title>
        <authorList>
            <consortium name="EU"/>
            <consortium name="CSHL and WU Arabidopsis Sequencing Project"/>
            <person name="Mayer K."/>
            <person name="Schuller C."/>
            <person name="Wambutt R."/>
            <person name="Murphy G."/>
            <person name="Volckaert G."/>
            <person name="Pohl T."/>
            <person name="Dusterhoft A."/>
            <person name="Stiekema W."/>
            <person name="Entian K.D."/>
            <person name="Terryn N."/>
            <person name="Harris B."/>
            <person name="Ansorge W."/>
            <person name="Brandt P."/>
            <person name="Grivell L."/>
            <person name="Rieger M."/>
            <person name="Weichselgartner M."/>
            <person name="de Simone V."/>
            <person name="Obermaier B."/>
            <person name="Mache R."/>
            <person name="Muller M."/>
            <person name="Kreis M."/>
            <person name="Delseny M."/>
            <person name="Puigdomenech P."/>
            <person name="Watson M."/>
            <person name="Schmidtheini T."/>
            <person name="Reichert B."/>
            <person name="Portatelle D."/>
            <person name="Perez-Alonso M."/>
            <person name="Boutry M."/>
            <person name="Bancroft I."/>
            <person name="Vos P."/>
            <person name="Hoheisel J."/>
            <person name="Zimmermann W."/>
            <person name="Wedler H."/>
            <person name="Ridley P."/>
            <person name="Langham S.A."/>
            <person name="McCullagh B."/>
            <person name="Bilham L."/>
            <person name="Robben J."/>
            <person name="Van der Schueren J."/>
            <person name="Grymonprez B."/>
            <person name="Chuang Y.J."/>
            <person name="Vandenbussche F."/>
            <person name="Braeken M."/>
            <person name="Weltjens I."/>
            <person name="Voet M."/>
            <person name="Bastiaens I."/>
            <person name="Aert R."/>
            <person name="Defoor E."/>
            <person name="Weitzenegger T."/>
            <person name="Bothe G."/>
            <person name="Ramsperger U."/>
            <person name="Hilbert H."/>
            <person name="Braun M."/>
            <person name="Holzer E."/>
            <person name="Brandt A."/>
            <person name="Peters S."/>
            <person name="van Staveren M."/>
            <person name="Dirske W."/>
            <person name="Mooijman P."/>
            <person name="Klein Lankhorst R."/>
            <person name="Rose M."/>
            <person name="Hauf J."/>
            <person name="Kotter P."/>
            <person name="Berneiser S."/>
            <person name="Hempel S."/>
            <person name="Feldpausch M."/>
            <person name="Lamberth S."/>
            <person name="Van den Daele H."/>
            <person name="De Keyser A."/>
            <person name="Buysshaert C."/>
            <person name="Gielen J."/>
            <person name="Villarroel R."/>
            <person name="De Clercq R."/>
            <person name="Van Montagu M."/>
            <person name="Rogers J."/>
            <person name="Cronin A."/>
            <person name="Quail M."/>
            <person name="Bray-Allen S."/>
            <person name="Clark L."/>
            <person name="Doggett J."/>
            <person name="Hall S."/>
            <person name="Kay M."/>
            <person name="Lennard N."/>
            <person name="McLay K."/>
            <person name="Mayes R."/>
            <person name="Pettett A."/>
            <person name="Rajandream M.A."/>
            <person name="Lyne M."/>
            <person name="Benes V."/>
            <person name="Rechmann S."/>
            <person name="Borkova D."/>
            <person name="Blocker H."/>
            <person name="Scharfe M."/>
            <person name="Grimm M."/>
            <person name="Lohnert T.H."/>
            <person name="Dose S."/>
            <person name="de Haan M."/>
            <person name="Maarse A."/>
            <person name="Schafer M."/>
            <person name="Muller-Auer S."/>
            <person name="Gabel C."/>
            <person name="Fuchs M."/>
            <person name="Fartmann B."/>
            <person name="Granderath K."/>
            <person name="Dauner D."/>
            <person name="Herzl A."/>
            <person name="Neumann S."/>
            <person name="Argiriou A."/>
            <person name="Vitale D."/>
            <person name="Liguori R."/>
            <person name="Piravandi E."/>
            <person name="Massenet O."/>
            <person name="Quigley F."/>
            <person name="Clabauld G."/>
            <person name="Mundlein A."/>
            <person name="Felber R."/>
            <person name="Schnabl S."/>
            <person name="Hiller R."/>
            <person name="Schmidt W."/>
            <person name="Lecharny A."/>
            <person name="Aubourg S."/>
            <person name="Chefdor F."/>
            <person name="Cooke R."/>
            <person name="Berger C."/>
            <person name="Montfort A."/>
            <person name="Casacuberta E."/>
            <person name="Gibbons T."/>
            <person name="Weber N."/>
            <person name="Vandenbol M."/>
            <person name="Bargues M."/>
            <person name="Terol J."/>
            <person name="Torres A."/>
            <person name="Perez-Perez A."/>
            <person name="Purnelle B."/>
            <person name="Bent E."/>
            <person name="Johnson S."/>
            <person name="Tacon D."/>
            <person name="Jesse T."/>
            <person name="Heijnen L."/>
            <person name="Schwarz S."/>
            <person name="Scholler P."/>
            <person name="Heber S."/>
            <person name="Francs P."/>
            <person name="Bielke C."/>
            <person name="Frishman D."/>
            <person name="Haase D."/>
            <person name="Lemcke K."/>
            <person name="Mewes H.W."/>
            <person name="Stocker S."/>
            <person name="Zaccaria P."/>
            <person name="Bevan M."/>
            <person name="Wilson R.K."/>
            <person name="de la Bastide M."/>
            <person name="Habermann K."/>
            <person name="Parnell L."/>
            <person name="Dedhia N."/>
            <person name="Gnoj L."/>
            <person name="Schutz K."/>
            <person name="Huang E."/>
            <person name="Spiegel L."/>
            <person name="Sehkon M."/>
            <person name="Murray J."/>
            <person name="Sheet P."/>
            <person name="Cordes M."/>
            <person name="Abu-Threideh J."/>
            <person name="Stoneking T."/>
            <person name="Kalicki J."/>
            <person name="Graves T."/>
            <person name="Harmon G."/>
            <person name="Edwards J."/>
            <person name="Latreille P."/>
            <person name="Courtney L."/>
            <person name="Cloud J."/>
            <person name="Abbott A."/>
            <person name="Scott K."/>
            <person name="Johnson D."/>
            <person name="Minx P."/>
            <person name="Bentley D."/>
            <person name="Fulton B."/>
            <person name="Miller N."/>
            <person name="Greco T."/>
            <person name="Kemp K."/>
            <person name="Kramer J."/>
            <person name="Fulton L."/>
            <person name="Mardis E."/>
            <person name="Dante M."/>
            <person name="Pepin K."/>
            <person name="Hillier L."/>
            <person name="Nelson J."/>
            <person name="Spieth J."/>
            <person name="Ryan E."/>
            <person name="Andrews S."/>
            <person name="Geisel C."/>
            <person name="Layman D."/>
            <person name="Du H."/>
            <person name="Ali J."/>
            <person name="Berghoff A."/>
            <person name="Jones K."/>
            <person name="Drone K."/>
            <person name="Cotton M."/>
            <person name="Joshu C."/>
            <person name="Antonoiu B."/>
            <person name="Zidanic M."/>
            <person name="Strong C."/>
            <person name="Sun H."/>
            <person name="Lamar B."/>
            <person name="Yordan C."/>
            <person name="Ma P."/>
            <person name="Zhong J."/>
            <person name="Preston R."/>
            <person name="Vil D."/>
            <person name="Shekher M."/>
            <person name="Matero A."/>
            <person name="Shah R."/>
            <person name="Swaby I.K."/>
            <person name="O'Shaughnessy A."/>
            <person name="Rodriguez M."/>
            <person name="Hoffmann J."/>
            <person name="Till S."/>
            <person name="Granat S."/>
            <person name="Shohdy N."/>
            <person name="Hasegawa A."/>
            <person name="Hameed A."/>
            <person name="Lodhi M."/>
            <person name="Johnson A."/>
            <person name="Chen E."/>
            <person name="Marra M."/>
            <person name="Martienssen R."/>
            <person name="McCombie W.R."/>
        </authorList>
    </citation>
    <scope>NUCLEOTIDE SEQUENCE [LARGE SCALE GENOMIC DNA]</scope>
    <source>
        <strain>cv. Columbia</strain>
    </source>
</reference>
<organism evidence="2">
    <name type="scientific">Arabidopsis thaliana</name>
    <name type="common">Mouse-ear cress</name>
    <dbReference type="NCBI Taxonomy" id="3702"/>
    <lineage>
        <taxon>Eukaryota</taxon>
        <taxon>Viridiplantae</taxon>
        <taxon>Streptophyta</taxon>
        <taxon>Embryophyta</taxon>
        <taxon>Tracheophyta</taxon>
        <taxon>Spermatophyta</taxon>
        <taxon>Magnoliopsida</taxon>
        <taxon>eudicotyledons</taxon>
        <taxon>Gunneridae</taxon>
        <taxon>Pentapetalae</taxon>
        <taxon>rosids</taxon>
        <taxon>malvids</taxon>
        <taxon>Brassicales</taxon>
        <taxon>Brassicaceae</taxon>
        <taxon>Camelineae</taxon>
        <taxon>Arabidopsis</taxon>
    </lineage>
</organism>
<proteinExistence type="predicted"/>
<feature type="compositionally biased region" description="Basic residues" evidence="1">
    <location>
        <begin position="248"/>
        <end position="281"/>
    </location>
</feature>
<dbReference type="ExpressionAtlas" id="O81886">
    <property type="expression patterns" value="baseline and differential"/>
</dbReference>
<name>O81886_ARATH</name>
<feature type="region of interest" description="Disordered" evidence="1">
    <location>
        <begin position="198"/>
        <end position="281"/>
    </location>
</feature>
<sequence length="281" mass="33190">MDLETENRIASILLREAAELRRQAEKDGVRAYLEKPNVRHRPNSRFLTATVLGVQQANKAVETNEMWSLRSKEIEFGERLKRKSRDESSNGQSEQNNRRDFLKRCTSVDENVTTTSLSPSSSRSRSKRWQSEDDDDEGLGDVEVKTFLQSRYFHYTQMLPDYFLYNNDRIWDRLLLIKLVILVYDRVKRGRGSVGAMMDEPLPCLPERELSRTSDTGDRKLVIQPERSPLLRRRTDSSSSDEEEVYKRAHRKRKEHKKKLSKKHKSKEKKRDRKKRKYGRD</sequence>
<accession>O81886</accession>
<dbReference type="EMBL" id="AL031394">
    <property type="protein sequence ID" value="CAA20582.1"/>
    <property type="molecule type" value="Genomic_DNA"/>
</dbReference>
<gene>
    <name evidence="2" type="primary">T16L1.180</name>
    <name evidence="3" type="ordered locus">At4g33690</name>
</gene>
<dbReference type="EMBL" id="AL161584">
    <property type="protein sequence ID" value="CAB80086.1"/>
    <property type="molecule type" value="Genomic_DNA"/>
</dbReference>
<feature type="compositionally biased region" description="Basic and acidic residues" evidence="1">
    <location>
        <begin position="206"/>
        <end position="221"/>
    </location>
</feature>